<organism evidence="1">
    <name type="scientific">Steinernema carpocapsae</name>
    <name type="common">Entomopathogenic nematode</name>
    <dbReference type="NCBI Taxonomy" id="34508"/>
    <lineage>
        <taxon>Eukaryota</taxon>
        <taxon>Metazoa</taxon>
        <taxon>Ecdysozoa</taxon>
        <taxon>Nematoda</taxon>
        <taxon>Chromadorea</taxon>
        <taxon>Rhabditida</taxon>
        <taxon>Tylenchina</taxon>
        <taxon>Panagrolaimomorpha</taxon>
        <taxon>Strongyloidoidea</taxon>
        <taxon>Steinernematidae</taxon>
        <taxon>Steinernema</taxon>
    </lineage>
</organism>
<proteinExistence type="predicted"/>
<gene>
    <name evidence="1" type="ORF">L596_006401</name>
</gene>
<accession>A0A4U8V461</accession>
<dbReference type="AlphaFoldDB" id="A0A4U8V461"/>
<sequence length="107" mass="12201">MVNEGAASTPLHGYRRLADMQCMEAMKARDSSPLSHGRHATRLIHDWDTVGTSADSVICKSAALQRIRSKFFFAWSESLLFHKIRQCPQGTWVRTSTNLRSTDWTFE</sequence>
<dbReference type="EMBL" id="AZBU02000001">
    <property type="protein sequence ID" value="TMS39954.1"/>
    <property type="molecule type" value="Genomic_DNA"/>
</dbReference>
<comment type="caution">
    <text evidence="1">The sequence shown here is derived from an EMBL/GenBank/DDBJ whole genome shotgun (WGS) entry which is preliminary data.</text>
</comment>
<name>A0A4U8V461_STECR</name>
<reference evidence="1" key="2">
    <citation type="journal article" date="2015" name="Genome Biol.">
        <title>Comparative genomics of Steinernema reveals deeply conserved gene regulatory networks.</title>
        <authorList>
            <person name="Dillman A.R."/>
            <person name="Macchietto M."/>
            <person name="Porter C.F."/>
            <person name="Rogers A."/>
            <person name="Williams B."/>
            <person name="Antoshechkin I."/>
            <person name="Lee M.M."/>
            <person name="Goodwin Z."/>
            <person name="Lu X."/>
            <person name="Lewis E.E."/>
            <person name="Goodrich-Blair H."/>
            <person name="Stock S.P."/>
            <person name="Adams B.J."/>
            <person name="Sternberg P.W."/>
            <person name="Mortazavi A."/>
        </authorList>
    </citation>
    <scope>NUCLEOTIDE SEQUENCE [LARGE SCALE GENOMIC DNA]</scope>
    <source>
        <strain evidence="1">ALL</strain>
    </source>
</reference>
<evidence type="ECO:0000313" key="1">
    <source>
        <dbReference type="EMBL" id="TMS39954.1"/>
    </source>
</evidence>
<protein>
    <submittedName>
        <fullName evidence="1">Uncharacterized protein</fullName>
    </submittedName>
</protein>
<reference evidence="1" key="3">
    <citation type="journal article" date="2019" name="G3 (Bethesda)">
        <title>Hybrid Assembly of the Genome of the Entomopathogenic Nematode Steinernema carpocapsae Identifies the X-Chromosome.</title>
        <authorList>
            <person name="Serra L."/>
            <person name="Macchietto M."/>
            <person name="Macias-Munoz A."/>
            <person name="McGill C.J."/>
            <person name="Rodriguez I.M."/>
            <person name="Rodriguez B."/>
            <person name="Murad R."/>
            <person name="Mortazavi A."/>
        </authorList>
    </citation>
    <scope>NUCLEOTIDE SEQUENCE [LARGE SCALE GENOMIC DNA]</scope>
    <source>
        <strain evidence="1">ALL</strain>
    </source>
</reference>
<reference evidence="1" key="1">
    <citation type="submission" date="2013-11" db="EMBL/GenBank/DDBJ databases">
        <authorList>
            <person name="Sternberg P."/>
            <person name="Dillman A."/>
            <person name="Macchietto M."/>
        </authorList>
    </citation>
    <scope>NUCLEOTIDE SEQUENCE</scope>
    <source>
        <strain evidence="1">ALL</strain>
    </source>
</reference>